<evidence type="ECO:0000313" key="3">
    <source>
        <dbReference type="EMBL" id="KAJ1146299.1"/>
    </source>
</evidence>
<comment type="caution">
    <text evidence="3">The sequence shown here is derived from an EMBL/GenBank/DDBJ whole genome shotgun (WGS) entry which is preliminary data.</text>
</comment>
<organism evidence="3 4">
    <name type="scientific">Pleurodeles waltl</name>
    <name type="common">Iberian ribbed newt</name>
    <dbReference type="NCBI Taxonomy" id="8319"/>
    <lineage>
        <taxon>Eukaryota</taxon>
        <taxon>Metazoa</taxon>
        <taxon>Chordata</taxon>
        <taxon>Craniata</taxon>
        <taxon>Vertebrata</taxon>
        <taxon>Euteleostomi</taxon>
        <taxon>Amphibia</taxon>
        <taxon>Batrachia</taxon>
        <taxon>Caudata</taxon>
        <taxon>Salamandroidea</taxon>
        <taxon>Salamandridae</taxon>
        <taxon>Pleurodelinae</taxon>
        <taxon>Pleurodeles</taxon>
    </lineage>
</organism>
<proteinExistence type="predicted"/>
<sequence length="160" mass="18452">MGFWGELPSHVGEALRDLHTHHKEESRVASDRANKGGEEKWRPYVPKMDRSVKDMLTKPAAGKVKADNPVTGKLREEETEEDNGAPVTRSFLEGLFTSLRDDIQRVKRDLSPDLKVVRRELEEVSKRMATLEEHENARGEEIEQLQQEIIRLQDQQIELQ</sequence>
<keyword evidence="4" id="KW-1185">Reference proteome</keyword>
<evidence type="ECO:0000313" key="4">
    <source>
        <dbReference type="Proteomes" id="UP001066276"/>
    </source>
</evidence>
<protein>
    <submittedName>
        <fullName evidence="3">Uncharacterized protein</fullName>
    </submittedName>
</protein>
<gene>
    <name evidence="3" type="ORF">NDU88_012577</name>
</gene>
<feature type="compositionally biased region" description="Basic and acidic residues" evidence="2">
    <location>
        <begin position="18"/>
        <end position="56"/>
    </location>
</feature>
<name>A0AAV7R511_PLEWA</name>
<evidence type="ECO:0000256" key="2">
    <source>
        <dbReference type="SAM" id="MobiDB-lite"/>
    </source>
</evidence>
<evidence type="ECO:0000256" key="1">
    <source>
        <dbReference type="SAM" id="Coils"/>
    </source>
</evidence>
<feature type="region of interest" description="Disordered" evidence="2">
    <location>
        <begin position="18"/>
        <end position="86"/>
    </location>
</feature>
<accession>A0AAV7R511</accession>
<dbReference type="AlphaFoldDB" id="A0AAV7R511"/>
<keyword evidence="1" id="KW-0175">Coiled coil</keyword>
<reference evidence="3" key="1">
    <citation type="journal article" date="2022" name="bioRxiv">
        <title>Sequencing and chromosome-scale assembly of the giantPleurodeles waltlgenome.</title>
        <authorList>
            <person name="Brown T."/>
            <person name="Elewa A."/>
            <person name="Iarovenko S."/>
            <person name="Subramanian E."/>
            <person name="Araus A.J."/>
            <person name="Petzold A."/>
            <person name="Susuki M."/>
            <person name="Suzuki K.-i.T."/>
            <person name="Hayashi T."/>
            <person name="Toyoda A."/>
            <person name="Oliveira C."/>
            <person name="Osipova E."/>
            <person name="Leigh N.D."/>
            <person name="Simon A."/>
            <person name="Yun M.H."/>
        </authorList>
    </citation>
    <scope>NUCLEOTIDE SEQUENCE</scope>
    <source>
        <strain evidence="3">20211129_DDA</strain>
        <tissue evidence="3">Liver</tissue>
    </source>
</reference>
<feature type="coiled-coil region" evidence="1">
    <location>
        <begin position="114"/>
        <end position="155"/>
    </location>
</feature>
<dbReference type="EMBL" id="JANPWB010000010">
    <property type="protein sequence ID" value="KAJ1146299.1"/>
    <property type="molecule type" value="Genomic_DNA"/>
</dbReference>
<dbReference type="Proteomes" id="UP001066276">
    <property type="component" value="Chromosome 6"/>
</dbReference>